<dbReference type="InterPro" id="IPR028087">
    <property type="entry name" value="Tad_N"/>
</dbReference>
<dbReference type="Proteomes" id="UP000480350">
    <property type="component" value="Unassembled WGS sequence"/>
</dbReference>
<accession>A0A7C9MHM2</accession>
<feature type="domain" description="DUF7867" evidence="3">
    <location>
        <begin position="338"/>
        <end position="454"/>
    </location>
</feature>
<keyword evidence="5" id="KW-1185">Reference proteome</keyword>
<evidence type="ECO:0000256" key="1">
    <source>
        <dbReference type="SAM" id="Phobius"/>
    </source>
</evidence>
<reference evidence="4 5" key="2">
    <citation type="submission" date="2020-03" db="EMBL/GenBank/DDBJ databases">
        <title>Kangsaoukella pontilimi gen. nov., sp. nov., a new member of the family Rhodobacteraceae isolated from a tidal mudflat.</title>
        <authorList>
            <person name="Kim I.S."/>
        </authorList>
    </citation>
    <scope>NUCLEOTIDE SEQUENCE [LARGE SCALE GENOMIC DNA]</scope>
    <source>
        <strain evidence="4 5">GH1-50</strain>
    </source>
</reference>
<feature type="domain" description="DUF7867" evidence="3">
    <location>
        <begin position="165"/>
        <end position="263"/>
    </location>
</feature>
<gene>
    <name evidence="4" type="ORF">GQ651_14605</name>
</gene>
<dbReference type="AlphaFoldDB" id="A0A7C9MHM2"/>
<evidence type="ECO:0000313" key="4">
    <source>
        <dbReference type="EMBL" id="MXQ09076.1"/>
    </source>
</evidence>
<feature type="domain" description="Putative Flp pilus-assembly TadG-like N-terminal" evidence="2">
    <location>
        <begin position="15"/>
        <end position="59"/>
    </location>
</feature>
<comment type="caution">
    <text evidence="4">The sequence shown here is derived from an EMBL/GenBank/DDBJ whole genome shotgun (WGS) entry which is preliminary data.</text>
</comment>
<evidence type="ECO:0000259" key="2">
    <source>
        <dbReference type="Pfam" id="PF13400"/>
    </source>
</evidence>
<keyword evidence="1" id="KW-0812">Transmembrane</keyword>
<dbReference type="InterPro" id="IPR057189">
    <property type="entry name" value="DUF7867"/>
</dbReference>
<dbReference type="Pfam" id="PF13400">
    <property type="entry name" value="Tad"/>
    <property type="match status" value="1"/>
</dbReference>
<evidence type="ECO:0000259" key="3">
    <source>
        <dbReference type="Pfam" id="PF25269"/>
    </source>
</evidence>
<proteinExistence type="predicted"/>
<dbReference type="EMBL" id="WUPT01000002">
    <property type="protein sequence ID" value="MXQ09076.1"/>
    <property type="molecule type" value="Genomic_DNA"/>
</dbReference>
<sequence length="471" mass="49513">MLARRISTWKDDECGGITVLALFLAVTMMIVAGLGLDVMNAMRAKTQLQVAADAAAHAALSTREFKTEAEAKDIAVAIAQASMPPGNYGNAITAADIQFGYWDAANEVFQIAPGADDAVLVTTQQASSRSNALTTFFLRFIGMEGFDVRTQSVYETYYPTCLREGFVADARVDVQSNNTYLNGFCIHSNAHVEVNNNNVFQTGTIVSMPDERTLVMPTGGFNSNPGLERALRSGAYRIKILQRIDDIAAFFRDRSSSYWRDDYLDWPVKNNALSASTNLDASVWMPGEIHEFMCNGAGGGGGGGGNGNGGGGNGNGNGKGGGGGGGGGNYSTLRIPANTVLTNGVIYTDCLISIGANVELRDVLIVSLNDSVTAVSGASGVVLGLDDGCSPGGGVQIITKGGVHFPAQLNIFGGQIIAQKKIDFEANANGIEGVSMVSGDEIDSTSNMNMGFCGGAGLENNFEAEYFRMAR</sequence>
<dbReference type="Pfam" id="PF25269">
    <property type="entry name" value="DUF7867"/>
    <property type="match status" value="2"/>
</dbReference>
<reference evidence="4 5" key="1">
    <citation type="submission" date="2019-12" db="EMBL/GenBank/DDBJ databases">
        <authorList>
            <person name="Lee S.D."/>
        </authorList>
    </citation>
    <scope>NUCLEOTIDE SEQUENCE [LARGE SCALE GENOMIC DNA]</scope>
    <source>
        <strain evidence="4 5">GH1-50</strain>
    </source>
</reference>
<keyword evidence="1" id="KW-0472">Membrane</keyword>
<evidence type="ECO:0000313" key="5">
    <source>
        <dbReference type="Proteomes" id="UP000480350"/>
    </source>
</evidence>
<keyword evidence="1" id="KW-1133">Transmembrane helix</keyword>
<name>A0A7C9MHM2_9RHOB</name>
<feature type="transmembrane region" description="Helical" evidence="1">
    <location>
        <begin position="15"/>
        <end position="36"/>
    </location>
</feature>
<protein>
    <submittedName>
        <fullName evidence="4">Uncharacterized protein</fullName>
    </submittedName>
</protein>
<organism evidence="4 5">
    <name type="scientific">Kangsaoukella pontilimi</name>
    <dbReference type="NCBI Taxonomy" id="2691042"/>
    <lineage>
        <taxon>Bacteria</taxon>
        <taxon>Pseudomonadati</taxon>
        <taxon>Pseudomonadota</taxon>
        <taxon>Alphaproteobacteria</taxon>
        <taxon>Rhodobacterales</taxon>
        <taxon>Paracoccaceae</taxon>
        <taxon>Kangsaoukella</taxon>
    </lineage>
</organism>